<dbReference type="InterPro" id="IPR001185">
    <property type="entry name" value="MS_channel"/>
</dbReference>
<dbReference type="RefSeq" id="WP_211423123.1">
    <property type="nucleotide sequence ID" value="NZ_CP072642.1"/>
</dbReference>
<protein>
    <recommendedName>
        <fullName evidence="9">Large-conductance mechanosensitive channel</fullName>
    </recommendedName>
</protein>
<evidence type="ECO:0000313" key="11">
    <source>
        <dbReference type="Proteomes" id="UP000677668"/>
    </source>
</evidence>
<dbReference type="NCBIfam" id="TIGR00220">
    <property type="entry name" value="mscL"/>
    <property type="match status" value="1"/>
</dbReference>
<keyword evidence="2 9" id="KW-0813">Transport</keyword>
<dbReference type="Gene3D" id="1.10.1200.120">
    <property type="entry name" value="Large-conductance mechanosensitive channel, MscL, domain 1"/>
    <property type="match status" value="1"/>
</dbReference>
<proteinExistence type="inferred from homology"/>
<dbReference type="InterPro" id="IPR037673">
    <property type="entry name" value="MSC/AndL"/>
</dbReference>
<feature type="transmembrane region" description="Helical" evidence="9">
    <location>
        <begin position="79"/>
        <end position="97"/>
    </location>
</feature>
<comment type="similarity">
    <text evidence="9">Belongs to the MscL family.</text>
</comment>
<dbReference type="NCBIfam" id="NF001843">
    <property type="entry name" value="PRK00567.1-4"/>
    <property type="match status" value="1"/>
</dbReference>
<dbReference type="PRINTS" id="PR01264">
    <property type="entry name" value="MECHCHANNEL"/>
</dbReference>
<gene>
    <name evidence="9 10" type="primary">mscL</name>
    <name evidence="10" type="ORF">J8C05_05330</name>
</gene>
<evidence type="ECO:0000256" key="8">
    <source>
        <dbReference type="ARBA" id="ARBA00023303"/>
    </source>
</evidence>
<keyword evidence="8 9" id="KW-0407">Ion channel</keyword>
<keyword evidence="6 9" id="KW-0406">Ion transport</keyword>
<evidence type="ECO:0000256" key="9">
    <source>
        <dbReference type="HAMAP-Rule" id="MF_00115"/>
    </source>
</evidence>
<evidence type="ECO:0000256" key="5">
    <source>
        <dbReference type="ARBA" id="ARBA00022989"/>
    </source>
</evidence>
<dbReference type="SUPFAM" id="SSF81330">
    <property type="entry name" value="Gated mechanosensitive channel"/>
    <property type="match status" value="1"/>
</dbReference>
<accession>A0ABX8B5Q3</accession>
<evidence type="ECO:0000256" key="7">
    <source>
        <dbReference type="ARBA" id="ARBA00023136"/>
    </source>
</evidence>
<evidence type="ECO:0000256" key="1">
    <source>
        <dbReference type="ARBA" id="ARBA00004141"/>
    </source>
</evidence>
<keyword evidence="4 9" id="KW-0812">Transmembrane</keyword>
<evidence type="ECO:0000256" key="3">
    <source>
        <dbReference type="ARBA" id="ARBA00022475"/>
    </source>
</evidence>
<dbReference type="InterPro" id="IPR036019">
    <property type="entry name" value="MscL_channel"/>
</dbReference>
<dbReference type="Pfam" id="PF01741">
    <property type="entry name" value="MscL"/>
    <property type="match status" value="1"/>
</dbReference>
<reference evidence="10 11" key="1">
    <citation type="submission" date="2021-03" db="EMBL/GenBank/DDBJ databases">
        <title>Genomic and phenotypic characterization of Chloracidobacterium isolates provides evidence for multiple species.</title>
        <authorList>
            <person name="Saini M.K."/>
            <person name="Costas A.M.G."/>
            <person name="Tank M."/>
            <person name="Bryant D.A."/>
        </authorList>
    </citation>
    <scope>NUCLEOTIDE SEQUENCE [LARGE SCALE GENOMIC DNA]</scope>
    <source>
        <strain evidence="10 11">N</strain>
    </source>
</reference>
<evidence type="ECO:0000256" key="6">
    <source>
        <dbReference type="ARBA" id="ARBA00023065"/>
    </source>
</evidence>
<keyword evidence="11" id="KW-1185">Reference proteome</keyword>
<comment type="function">
    <text evidence="9">Channel that opens in response to stretch forces in the membrane lipid bilayer. May participate in the regulation of osmotic pressure changes within the cell.</text>
</comment>
<dbReference type="EMBL" id="CP072642">
    <property type="protein sequence ID" value="QUV94859.1"/>
    <property type="molecule type" value="Genomic_DNA"/>
</dbReference>
<keyword evidence="3 9" id="KW-1003">Cell membrane</keyword>
<evidence type="ECO:0000313" key="10">
    <source>
        <dbReference type="EMBL" id="QUV94859.1"/>
    </source>
</evidence>
<keyword evidence="5 9" id="KW-1133">Transmembrane helix</keyword>
<comment type="subcellular location">
    <subcellularLocation>
        <location evidence="9">Cell membrane</location>
        <topology evidence="9">Multi-pass membrane protein</topology>
    </subcellularLocation>
    <subcellularLocation>
        <location evidence="1">Membrane</location>
        <topology evidence="1">Multi-pass membrane protein</topology>
    </subcellularLocation>
</comment>
<dbReference type="PANTHER" id="PTHR30266">
    <property type="entry name" value="MECHANOSENSITIVE CHANNEL MSCL"/>
    <property type="match status" value="1"/>
</dbReference>
<dbReference type="HAMAP" id="MF_00115">
    <property type="entry name" value="MscL"/>
    <property type="match status" value="1"/>
</dbReference>
<comment type="subunit">
    <text evidence="9">Homopentamer.</text>
</comment>
<name>A0ABX8B5Q3_9BACT</name>
<dbReference type="Proteomes" id="UP000677668">
    <property type="component" value="Chromosome 1"/>
</dbReference>
<organism evidence="10 11">
    <name type="scientific">Chloracidobacterium sp. N</name>
    <dbReference type="NCBI Taxonomy" id="2821540"/>
    <lineage>
        <taxon>Bacteria</taxon>
        <taxon>Pseudomonadati</taxon>
        <taxon>Acidobacteriota</taxon>
        <taxon>Terriglobia</taxon>
        <taxon>Terriglobales</taxon>
        <taxon>Acidobacteriaceae</taxon>
        <taxon>Chloracidobacterium</taxon>
        <taxon>Chloracidobacterium aggregatum</taxon>
    </lineage>
</organism>
<feature type="transmembrane region" description="Helical" evidence="9">
    <location>
        <begin position="16"/>
        <end position="37"/>
    </location>
</feature>
<evidence type="ECO:0000256" key="4">
    <source>
        <dbReference type="ARBA" id="ARBA00022692"/>
    </source>
</evidence>
<keyword evidence="7 9" id="KW-0472">Membrane</keyword>
<evidence type="ECO:0000256" key="2">
    <source>
        <dbReference type="ARBA" id="ARBA00022448"/>
    </source>
</evidence>
<sequence length="133" mass="14261">MSVVQEFKTFISRGSVIDLAIGVVIGGAFGKIVSSFVEDIILPPISLLTSGVNLSEAGIVLKEAAKAGDPVIAIRYGNFFQVILQFFIIAASVFLVIKAVNRLRQPAPAPAASPPEPTNEEKLLTEIRDLLKR</sequence>
<dbReference type="PANTHER" id="PTHR30266:SF2">
    <property type="entry name" value="LARGE-CONDUCTANCE MECHANOSENSITIVE CHANNEL"/>
    <property type="match status" value="1"/>
</dbReference>